<organism evidence="1">
    <name type="scientific">marine sediment metagenome</name>
    <dbReference type="NCBI Taxonomy" id="412755"/>
    <lineage>
        <taxon>unclassified sequences</taxon>
        <taxon>metagenomes</taxon>
        <taxon>ecological metagenomes</taxon>
    </lineage>
</organism>
<protein>
    <submittedName>
        <fullName evidence="1">Uncharacterized protein</fullName>
    </submittedName>
</protein>
<evidence type="ECO:0000313" key="1">
    <source>
        <dbReference type="EMBL" id="KKM26034.1"/>
    </source>
</evidence>
<proteinExistence type="predicted"/>
<dbReference type="AlphaFoldDB" id="A0A0F9J0W0"/>
<accession>A0A0F9J0W0</accession>
<gene>
    <name evidence="1" type="ORF">LCGC14_1588890</name>
</gene>
<reference evidence="1" key="1">
    <citation type="journal article" date="2015" name="Nature">
        <title>Complex archaea that bridge the gap between prokaryotes and eukaryotes.</title>
        <authorList>
            <person name="Spang A."/>
            <person name="Saw J.H."/>
            <person name="Jorgensen S.L."/>
            <person name="Zaremba-Niedzwiedzka K."/>
            <person name="Martijn J."/>
            <person name="Lind A.E."/>
            <person name="van Eijk R."/>
            <person name="Schleper C."/>
            <person name="Guy L."/>
            <person name="Ettema T.J."/>
        </authorList>
    </citation>
    <scope>NUCLEOTIDE SEQUENCE</scope>
</reference>
<comment type="caution">
    <text evidence="1">The sequence shown here is derived from an EMBL/GenBank/DDBJ whole genome shotgun (WGS) entry which is preliminary data.</text>
</comment>
<name>A0A0F9J0W0_9ZZZZ</name>
<dbReference type="EMBL" id="LAZR01012588">
    <property type="protein sequence ID" value="KKM26034.1"/>
    <property type="molecule type" value="Genomic_DNA"/>
</dbReference>
<sequence length="29" mass="3059">MNLQASNPHCLSIAVEQLSPSLGLTIFSS</sequence>
<feature type="non-terminal residue" evidence="1">
    <location>
        <position position="29"/>
    </location>
</feature>